<name>A0A511Z942_9BACL</name>
<dbReference type="AlphaFoldDB" id="A0A511Z942"/>
<gene>
    <name evidence="2" type="primary">ylaH</name>
    <name evidence="2" type="ORF">SLU01_22720</name>
</gene>
<keyword evidence="3" id="KW-1185">Reference proteome</keyword>
<protein>
    <submittedName>
        <fullName evidence="2">Putative membrane protein YlaH</fullName>
    </submittedName>
</protein>
<evidence type="ECO:0000313" key="2">
    <source>
        <dbReference type="EMBL" id="GEN83960.1"/>
    </source>
</evidence>
<reference evidence="2 3" key="1">
    <citation type="submission" date="2019-07" db="EMBL/GenBank/DDBJ databases">
        <title>Whole genome shotgun sequence of Sporosarcina luteola NBRC 105378.</title>
        <authorList>
            <person name="Hosoyama A."/>
            <person name="Uohara A."/>
            <person name="Ohji S."/>
            <person name="Ichikawa N."/>
        </authorList>
    </citation>
    <scope>NUCLEOTIDE SEQUENCE [LARGE SCALE GENOMIC DNA]</scope>
    <source>
        <strain evidence="2 3">NBRC 105378</strain>
    </source>
</reference>
<proteinExistence type="predicted"/>
<dbReference type="EMBL" id="BJYL01000030">
    <property type="protein sequence ID" value="GEN83960.1"/>
    <property type="molecule type" value="Genomic_DNA"/>
</dbReference>
<comment type="caution">
    <text evidence="2">The sequence shown here is derived from an EMBL/GenBank/DDBJ whole genome shotgun (WGS) entry which is preliminary data.</text>
</comment>
<accession>A0A511Z942</accession>
<evidence type="ECO:0000313" key="3">
    <source>
        <dbReference type="Proteomes" id="UP000321901"/>
    </source>
</evidence>
<dbReference type="InterPro" id="IPR025620">
    <property type="entry name" value="YlaH"/>
</dbReference>
<feature type="transmembrane region" description="Helical" evidence="1">
    <location>
        <begin position="62"/>
        <end position="95"/>
    </location>
</feature>
<keyword evidence="1" id="KW-0812">Transmembrane</keyword>
<dbReference type="Pfam" id="PF14036">
    <property type="entry name" value="YlaH"/>
    <property type="match status" value="1"/>
</dbReference>
<sequence length="110" mass="12398">MNGPIGDAETIEAMSPVVRMIYEMTSSSVTGILLFAVIFILSAIVYKLGFARKIKFWQNVVVYSFLFLGCIMLTFFAIFLPIVEGLIVAALILIIYRVRRMNEHKENSTA</sequence>
<dbReference type="RefSeq" id="WP_246110966.1">
    <property type="nucleotide sequence ID" value="NZ_BJYL01000030.1"/>
</dbReference>
<keyword evidence="1" id="KW-1133">Transmembrane helix</keyword>
<organism evidence="2 3">
    <name type="scientific">Sporosarcina luteola</name>
    <dbReference type="NCBI Taxonomy" id="582850"/>
    <lineage>
        <taxon>Bacteria</taxon>
        <taxon>Bacillati</taxon>
        <taxon>Bacillota</taxon>
        <taxon>Bacilli</taxon>
        <taxon>Bacillales</taxon>
        <taxon>Caryophanaceae</taxon>
        <taxon>Sporosarcina</taxon>
    </lineage>
</organism>
<keyword evidence="1" id="KW-0472">Membrane</keyword>
<dbReference type="Proteomes" id="UP000321901">
    <property type="component" value="Unassembled WGS sequence"/>
</dbReference>
<feature type="transmembrane region" description="Helical" evidence="1">
    <location>
        <begin position="29"/>
        <end position="50"/>
    </location>
</feature>
<evidence type="ECO:0000256" key="1">
    <source>
        <dbReference type="SAM" id="Phobius"/>
    </source>
</evidence>